<dbReference type="STRING" id="4555.A0A368S892"/>
<protein>
    <recommendedName>
        <fullName evidence="3">No apical meristem-associated C-terminal domain-containing protein</fullName>
    </recommendedName>
</protein>
<dbReference type="InterPro" id="IPR029466">
    <property type="entry name" value="NAM-associated_C"/>
</dbReference>
<accession>A0A368S892</accession>
<feature type="region of interest" description="Disordered" evidence="2">
    <location>
        <begin position="1"/>
        <end position="52"/>
    </location>
</feature>
<dbReference type="OrthoDB" id="691997at2759"/>
<feature type="compositionally biased region" description="Acidic residues" evidence="2">
    <location>
        <begin position="215"/>
        <end position="233"/>
    </location>
</feature>
<feature type="compositionally biased region" description="Low complexity" evidence="2">
    <location>
        <begin position="189"/>
        <end position="200"/>
    </location>
</feature>
<feature type="domain" description="No apical meristem-associated C-terminal" evidence="3">
    <location>
        <begin position="153"/>
        <end position="219"/>
    </location>
</feature>
<dbReference type="AlphaFoldDB" id="A0A368S892"/>
<dbReference type="KEGG" id="sita:101779296"/>
<dbReference type="PANTHER" id="PTHR45125">
    <property type="entry name" value="F21J9.4-RELATED"/>
    <property type="match status" value="1"/>
</dbReference>
<feature type="region of interest" description="Disordered" evidence="2">
    <location>
        <begin position="400"/>
        <end position="425"/>
    </location>
</feature>
<dbReference type="Pfam" id="PF14303">
    <property type="entry name" value="NAM-associated"/>
    <property type="match status" value="2"/>
</dbReference>
<organism evidence="4">
    <name type="scientific">Setaria italica</name>
    <name type="common">Foxtail millet</name>
    <name type="synonym">Panicum italicum</name>
    <dbReference type="NCBI Taxonomy" id="4555"/>
    <lineage>
        <taxon>Eukaryota</taxon>
        <taxon>Viridiplantae</taxon>
        <taxon>Streptophyta</taxon>
        <taxon>Embryophyta</taxon>
        <taxon>Tracheophyta</taxon>
        <taxon>Spermatophyta</taxon>
        <taxon>Magnoliopsida</taxon>
        <taxon>Liliopsida</taxon>
        <taxon>Poales</taxon>
        <taxon>Poaceae</taxon>
        <taxon>PACMAD clade</taxon>
        <taxon>Panicoideae</taxon>
        <taxon>Panicodae</taxon>
        <taxon>Paniceae</taxon>
        <taxon>Cenchrinae</taxon>
        <taxon>Setaria</taxon>
    </lineage>
</organism>
<feature type="compositionally biased region" description="Low complexity" evidence="2">
    <location>
        <begin position="404"/>
        <end position="423"/>
    </location>
</feature>
<evidence type="ECO:0000313" key="4">
    <source>
        <dbReference type="EMBL" id="RCV38628.1"/>
    </source>
</evidence>
<evidence type="ECO:0000256" key="2">
    <source>
        <dbReference type="SAM" id="MobiDB-lite"/>
    </source>
</evidence>
<name>A0A368S892_SETIT</name>
<sequence length="578" mass="65413">MEEDFTLGNSTADCGGGGGGELTASPPEEHHSPAGGVVTRSVRPNQKRSKNFSTREDEMLVRAWLNVSVDPVQGSERAAYWKRIHDYYHSGRDFESDRNQNSITHRWSTIQESVGKFERCLSRVEGADQDGVITQDEIMQALALYKSEDQNNRSFQFLHCWNLLRTHQKWIDRSSQKSSHIPSQKKQKTAPSSSPSSSAPCALEDGEAAAQECEVPTETETEPIGAMDEDVDLSPEGNNSVDWGGSELMVSAPEEQHWPIGVATRSMSRNKRRTKNFSNREDEMLVLAWLNVSVDQVQGSERSTYWQRIYDYYHSKKDCESNRNQNSIMHRWSIIQDSVSKFERCLARIEGTSQNGVITQDEIVQALALFKSEDQNNKSFQFLHCWNLLRTHLKWIGRSSPVAPQNSSQKKQKTTPSPSPRSSAPCILEDSEAAIQECEVPIQPMGRNMEKENLQQGGDSLSLENLQGGDSLSLEAIDNLCAEKNEADVEKERKENERAYALEQERVALEQLRAANEAKSLETRSKELDLKSKELDLKIMLEEERIMALDISAMSGPQQQYYKSLQNDIITRRFNRSG</sequence>
<gene>
    <name evidence="4" type="ORF">SETIT_8G158200v2</name>
</gene>
<dbReference type="EMBL" id="CM003535">
    <property type="protein sequence ID" value="RCV38628.1"/>
    <property type="molecule type" value="Genomic_DNA"/>
</dbReference>
<proteinExistence type="predicted"/>
<dbReference type="PANTHER" id="PTHR45125:SF44">
    <property type="entry name" value="OS07G0554400 PROTEIN"/>
    <property type="match status" value="1"/>
</dbReference>
<evidence type="ECO:0000256" key="1">
    <source>
        <dbReference type="SAM" id="Coils"/>
    </source>
</evidence>
<evidence type="ECO:0000259" key="3">
    <source>
        <dbReference type="Pfam" id="PF14303"/>
    </source>
</evidence>
<feature type="domain" description="No apical meristem-associated C-terminal" evidence="3">
    <location>
        <begin position="378"/>
        <end position="569"/>
    </location>
</feature>
<feature type="region of interest" description="Disordered" evidence="2">
    <location>
        <begin position="174"/>
        <end position="244"/>
    </location>
</feature>
<feature type="coiled-coil region" evidence="1">
    <location>
        <begin position="477"/>
        <end position="522"/>
    </location>
</feature>
<reference evidence="4" key="2">
    <citation type="submission" date="2015-07" db="EMBL/GenBank/DDBJ databases">
        <authorList>
            <person name="Noorani M."/>
        </authorList>
    </citation>
    <scope>NUCLEOTIDE SEQUENCE</scope>
    <source>
        <strain evidence="4">Yugu1</strain>
    </source>
</reference>
<keyword evidence="1" id="KW-0175">Coiled coil</keyword>
<reference evidence="4" key="1">
    <citation type="journal article" date="2012" name="Nat. Biotechnol.">
        <title>Reference genome sequence of the model plant Setaria.</title>
        <authorList>
            <person name="Bennetzen J.L."/>
            <person name="Schmutz J."/>
            <person name="Wang H."/>
            <person name="Percifield R."/>
            <person name="Hawkins J."/>
            <person name="Pontaroli A.C."/>
            <person name="Estep M."/>
            <person name="Feng L."/>
            <person name="Vaughn J.N."/>
            <person name="Grimwood J."/>
            <person name="Jenkins J."/>
            <person name="Barry K."/>
            <person name="Lindquist E."/>
            <person name="Hellsten U."/>
            <person name="Deshpande S."/>
            <person name="Wang X."/>
            <person name="Wu X."/>
            <person name="Mitros T."/>
            <person name="Triplett J."/>
            <person name="Yang X."/>
            <person name="Ye C.Y."/>
            <person name="Mauro-Herrera M."/>
            <person name="Wang L."/>
            <person name="Li P."/>
            <person name="Sharma M."/>
            <person name="Sharma R."/>
            <person name="Ronald P.C."/>
            <person name="Panaud O."/>
            <person name="Kellogg E.A."/>
            <person name="Brutnell T.P."/>
            <person name="Doust A.N."/>
            <person name="Tuskan G.A."/>
            <person name="Rokhsar D."/>
            <person name="Devos K.M."/>
        </authorList>
    </citation>
    <scope>NUCLEOTIDE SEQUENCE [LARGE SCALE GENOMIC DNA]</scope>
    <source>
        <strain evidence="4">Yugu1</strain>
    </source>
</reference>